<dbReference type="SUPFAM" id="SSF110710">
    <property type="entry name" value="TTHA0583/YokD-like"/>
    <property type="match status" value="1"/>
</dbReference>
<dbReference type="OrthoDB" id="9803187at2"/>
<dbReference type="Pfam" id="PF04260">
    <property type="entry name" value="DUF436"/>
    <property type="match status" value="1"/>
</dbReference>
<proteinExistence type="inferred from homology"/>
<keyword evidence="3" id="KW-1185">Reference proteome</keyword>
<dbReference type="Proteomes" id="UP000198995">
    <property type="component" value="Unassembled WGS sequence"/>
</dbReference>
<name>A0A1G6XXR5_PEPNI</name>
<accession>A0A1G6XXR5</accession>
<dbReference type="STRING" id="2741.SAMN04489866_10821"/>
<dbReference type="HAMAP" id="MF_00800">
    <property type="entry name" value="UPF0340"/>
    <property type="match status" value="1"/>
</dbReference>
<dbReference type="EMBL" id="FNAF01000008">
    <property type="protein sequence ID" value="SDD82890.1"/>
    <property type="molecule type" value="Genomic_DNA"/>
</dbReference>
<reference evidence="2 3" key="1">
    <citation type="submission" date="2016-10" db="EMBL/GenBank/DDBJ databases">
        <authorList>
            <person name="de Groot N.N."/>
        </authorList>
    </citation>
    <scope>NUCLEOTIDE SEQUENCE [LARGE SCALE GENOMIC DNA]</scope>
    <source>
        <strain evidence="2 3">DSM 20475</strain>
    </source>
</reference>
<dbReference type="PIRSF" id="PIRSF007510">
    <property type="entry name" value="UCP007510"/>
    <property type="match status" value="1"/>
</dbReference>
<evidence type="ECO:0000256" key="1">
    <source>
        <dbReference type="HAMAP-Rule" id="MF_00800"/>
    </source>
</evidence>
<dbReference type="InterPro" id="IPR006340">
    <property type="entry name" value="DUF436"/>
</dbReference>
<dbReference type="RefSeq" id="WP_091791981.1">
    <property type="nucleotide sequence ID" value="NZ_FNAF01000008.1"/>
</dbReference>
<dbReference type="Gene3D" id="3.40.50.10360">
    <property type="entry name" value="Hypothetical protein TT1679"/>
    <property type="match status" value="1"/>
</dbReference>
<sequence length="198" mass="21612">MTDVWTPEGLASDLKAVLRDMVDRSAPRSGDIFVIGCSTSEVQGRRIGKAGSPQVADVLYPVLDDFANQYHLRLAFQCCEHLNRALVVSRETAVIEGLTEVSVVPHYRAGGSMATCAYHRMRDPLVVEDLAHRAGYGIDIGLTMIGMHMRPVAVPMRLAHRQVGNAQVACAFSRPKLIGGERARYTQAAADAYKADET</sequence>
<evidence type="ECO:0000313" key="2">
    <source>
        <dbReference type="EMBL" id="SDD82890.1"/>
    </source>
</evidence>
<organism evidence="2 3">
    <name type="scientific">Peptococcus niger</name>
    <dbReference type="NCBI Taxonomy" id="2741"/>
    <lineage>
        <taxon>Bacteria</taxon>
        <taxon>Bacillati</taxon>
        <taxon>Bacillota</taxon>
        <taxon>Clostridia</taxon>
        <taxon>Eubacteriales</taxon>
        <taxon>Peptococcaceae</taxon>
        <taxon>Peptococcus</taxon>
    </lineage>
</organism>
<evidence type="ECO:0000313" key="3">
    <source>
        <dbReference type="Proteomes" id="UP000198995"/>
    </source>
</evidence>
<dbReference type="AlphaFoldDB" id="A0A1G6XXR5"/>
<gene>
    <name evidence="2" type="ORF">SAMN04489866_10821</name>
</gene>
<dbReference type="InterPro" id="IPR028345">
    <property type="entry name" value="Antibiotic_NAT-like"/>
</dbReference>
<comment type="similarity">
    <text evidence="1">Belongs to the UPF0340 family.</text>
</comment>
<protein>
    <recommendedName>
        <fullName evidence="1">UPF0340 protein SAMN04489866_10821</fullName>
    </recommendedName>
</protein>
<dbReference type="NCBIfam" id="TIGR01440">
    <property type="entry name" value="TIGR01440 family protein"/>
    <property type="match status" value="1"/>
</dbReference>